<dbReference type="Gene3D" id="1.10.10.10">
    <property type="entry name" value="Winged helix-like DNA-binding domain superfamily/Winged helix DNA-binding domain"/>
    <property type="match status" value="1"/>
</dbReference>
<dbReference type="InterPro" id="IPR000792">
    <property type="entry name" value="Tscrpt_reg_LuxR_C"/>
</dbReference>
<dbReference type="EMBL" id="PPEA01000653">
    <property type="protein sequence ID" value="PQM45341.1"/>
    <property type="molecule type" value="Genomic_DNA"/>
</dbReference>
<keyword evidence="1" id="KW-0805">Transcription regulation</keyword>
<evidence type="ECO:0000256" key="3">
    <source>
        <dbReference type="ARBA" id="ARBA00023163"/>
    </source>
</evidence>
<name>A0A2S8BF88_9MYCO</name>
<dbReference type="Pfam" id="PF00196">
    <property type="entry name" value="GerE"/>
    <property type="match status" value="1"/>
</dbReference>
<evidence type="ECO:0000313" key="6">
    <source>
        <dbReference type="Proteomes" id="UP000238296"/>
    </source>
</evidence>
<dbReference type="InterPro" id="IPR016032">
    <property type="entry name" value="Sig_transdc_resp-reg_C-effctor"/>
</dbReference>
<dbReference type="GO" id="GO:0003677">
    <property type="term" value="F:DNA binding"/>
    <property type="evidence" value="ECO:0007669"/>
    <property type="project" value="UniProtKB-KW"/>
</dbReference>
<dbReference type="SMART" id="SM00421">
    <property type="entry name" value="HTH_LUXR"/>
    <property type="match status" value="1"/>
</dbReference>
<evidence type="ECO:0000313" key="5">
    <source>
        <dbReference type="EMBL" id="PQM45341.1"/>
    </source>
</evidence>
<dbReference type="PANTHER" id="PTHR44688:SF16">
    <property type="entry name" value="DNA-BINDING TRANSCRIPTIONAL ACTIVATOR DEVR_DOSR"/>
    <property type="match status" value="1"/>
</dbReference>
<evidence type="ECO:0000259" key="4">
    <source>
        <dbReference type="PROSITE" id="PS50043"/>
    </source>
</evidence>
<organism evidence="5 6">
    <name type="scientific">Mycobacterium talmoniae</name>
    <dbReference type="NCBI Taxonomy" id="1858794"/>
    <lineage>
        <taxon>Bacteria</taxon>
        <taxon>Bacillati</taxon>
        <taxon>Actinomycetota</taxon>
        <taxon>Actinomycetes</taxon>
        <taxon>Mycobacteriales</taxon>
        <taxon>Mycobacteriaceae</taxon>
        <taxon>Mycobacterium</taxon>
    </lineage>
</organism>
<accession>A0A2S8BF88</accession>
<sequence length="47" mass="5177">MAGAGLTNVEIGAQLFISAHTVEWHLRKVFAKLAIRSRRELRTASLG</sequence>
<feature type="domain" description="HTH luxR-type" evidence="4">
    <location>
        <begin position="1"/>
        <end position="47"/>
    </location>
</feature>
<dbReference type="PRINTS" id="PR00038">
    <property type="entry name" value="HTHLUXR"/>
</dbReference>
<protein>
    <submittedName>
        <fullName evidence="5">HTH-type transcriptional regulator AlkS</fullName>
    </submittedName>
</protein>
<dbReference type="GO" id="GO:0006355">
    <property type="term" value="P:regulation of DNA-templated transcription"/>
    <property type="evidence" value="ECO:0007669"/>
    <property type="project" value="InterPro"/>
</dbReference>
<evidence type="ECO:0000256" key="1">
    <source>
        <dbReference type="ARBA" id="ARBA00023015"/>
    </source>
</evidence>
<dbReference type="AlphaFoldDB" id="A0A2S8BF88"/>
<keyword evidence="3" id="KW-0804">Transcription</keyword>
<evidence type="ECO:0000256" key="2">
    <source>
        <dbReference type="ARBA" id="ARBA00023125"/>
    </source>
</evidence>
<keyword evidence="2" id="KW-0238">DNA-binding</keyword>
<dbReference type="PANTHER" id="PTHR44688">
    <property type="entry name" value="DNA-BINDING TRANSCRIPTIONAL ACTIVATOR DEVR_DOSR"/>
    <property type="match status" value="1"/>
</dbReference>
<dbReference type="PROSITE" id="PS50043">
    <property type="entry name" value="HTH_LUXR_2"/>
    <property type="match status" value="1"/>
</dbReference>
<dbReference type="Proteomes" id="UP000238296">
    <property type="component" value="Unassembled WGS sequence"/>
</dbReference>
<proteinExistence type="predicted"/>
<reference evidence="5 6" key="1">
    <citation type="journal article" date="2017" name="Int. J. Syst. Evol. Microbiol.">
        <title>Mycobacterium talmoniae sp. nov., a slowly growing mycobacterium isolated from human respiratory samples.</title>
        <authorList>
            <person name="Davidson R.M."/>
            <person name="DeGroote M.A."/>
            <person name="Marola J.L."/>
            <person name="Buss S."/>
            <person name="Jones V."/>
            <person name="McNeil M.R."/>
            <person name="Freifeld A.G."/>
            <person name="Elaine Epperson L."/>
            <person name="Hasan N.A."/>
            <person name="Jackson M."/>
            <person name="Iwen P.C."/>
            <person name="Salfinger M."/>
            <person name="Strong M."/>
        </authorList>
    </citation>
    <scope>NUCLEOTIDE SEQUENCE [LARGE SCALE GENOMIC DNA]</scope>
    <source>
        <strain evidence="5 6">ATCC BAA-2683</strain>
    </source>
</reference>
<comment type="caution">
    <text evidence="5">The sequence shown here is derived from an EMBL/GenBank/DDBJ whole genome shotgun (WGS) entry which is preliminary data.</text>
</comment>
<dbReference type="SUPFAM" id="SSF46894">
    <property type="entry name" value="C-terminal effector domain of the bipartite response regulators"/>
    <property type="match status" value="1"/>
</dbReference>
<dbReference type="InterPro" id="IPR036388">
    <property type="entry name" value="WH-like_DNA-bd_sf"/>
</dbReference>
<gene>
    <name evidence="5" type="primary">alkS</name>
    <name evidence="5" type="ORF">C1Y40_04519</name>
</gene>